<name>A0A6C2UMR9_9BACT</name>
<keyword evidence="2" id="KW-1185">Reference proteome</keyword>
<evidence type="ECO:0000313" key="2">
    <source>
        <dbReference type="Proteomes" id="UP000346198"/>
    </source>
</evidence>
<gene>
    <name evidence="1" type="ORF">SCARR_03639</name>
</gene>
<dbReference type="EMBL" id="CAAHFH010000002">
    <property type="protein sequence ID" value="VGO21565.1"/>
    <property type="molecule type" value="Genomic_DNA"/>
</dbReference>
<proteinExistence type="predicted"/>
<dbReference type="AlphaFoldDB" id="A0A6C2UMR9"/>
<sequence>MNKQQHLDYVIKRVASFVLFICEIRDYGLTALAGRPTSGSLKERINGKPVRSRWKRYLS</sequence>
<protein>
    <submittedName>
        <fullName evidence="1">Uncharacterized protein</fullName>
    </submittedName>
</protein>
<accession>A0A6C2UMR9</accession>
<dbReference type="Proteomes" id="UP000346198">
    <property type="component" value="Unassembled WGS sequence"/>
</dbReference>
<evidence type="ECO:0000313" key="1">
    <source>
        <dbReference type="EMBL" id="VGO21565.1"/>
    </source>
</evidence>
<reference evidence="1 2" key="1">
    <citation type="submission" date="2019-04" db="EMBL/GenBank/DDBJ databases">
        <authorList>
            <person name="Van Vliet M D."/>
        </authorList>
    </citation>
    <scope>NUCLEOTIDE SEQUENCE [LARGE SCALE GENOMIC DNA]</scope>
    <source>
        <strain evidence="1 2">F21</strain>
    </source>
</reference>
<organism evidence="1 2">
    <name type="scientific">Pontiella sulfatireligans</name>
    <dbReference type="NCBI Taxonomy" id="2750658"/>
    <lineage>
        <taxon>Bacteria</taxon>
        <taxon>Pseudomonadati</taxon>
        <taxon>Kiritimatiellota</taxon>
        <taxon>Kiritimatiellia</taxon>
        <taxon>Kiritimatiellales</taxon>
        <taxon>Pontiellaceae</taxon>
        <taxon>Pontiella</taxon>
    </lineage>
</organism>